<evidence type="ECO:0000313" key="3">
    <source>
        <dbReference type="EMBL" id="KAF7343828.1"/>
    </source>
</evidence>
<sequence length="708" mass="77181">MPLILLASALGWFIDLPPFTSTSSTKPPPYIFPSPPTPQLASLPTVSPSFPPPPPPQSPPVAQPPLPVSSPTPDLHTPSLPPPTMPARNDRIAPVFNSQQPRDLPKYFSDLDFLLSRSHIADDSEKKYHATRFLALDDQELWELVPQFADPAASHSLADLEKLATEFAHLQSPSHICFAVFYRRFFVISAYLLAKNRLSMHEQSRIFVRAIPSNIWHHAQLRLRILFPHVHPLDPYPLNDLCDAVDYVLLDPDSHLPQPGIMSTPVPISTESFAPADPSIAAVIDSMNKLIDLISSQEQKLPAASHPDSPPPPVASRPDLQPPPSLRPPSCSYCSNPTHFIARCPLVTADVAARICKRNAEGKVVLPSGLFVPHRFVGPNLRARIVSWHATNPACPAPPAASHISVPRPSTSHATVLQPHESLSTSQPQHPIPAPCSAPTSTFSTENHILELQAQLDAFRSRAHTTAVASGVEQSHSTSSQPVPQYPPPSHTDLASVYVHQQQHVEEINAHAIPAPLFAATVSHRAPASHTVSPSDFVQVPSAEKPSLLPRAYPQFAVPHVASPLSLRTQEPQLFQAELLRLSEPQSHTVPLQKSSPDFRANSKFPAPPAVPCAVSQPSSCEQELEPSPIEIGCVRDIQSHPVQSQMPSFSDFVYHQLCPPRNAVQLCPQHAAPIPSDSSTSQSPFASHSQPQPSSFVSETSQFTHRD</sequence>
<feature type="compositionally biased region" description="Pro residues" evidence="1">
    <location>
        <begin position="308"/>
        <end position="327"/>
    </location>
</feature>
<feature type="region of interest" description="Disordered" evidence="1">
    <location>
        <begin position="300"/>
        <end position="328"/>
    </location>
</feature>
<dbReference type="OrthoDB" id="3252634at2759"/>
<feature type="region of interest" description="Disordered" evidence="1">
    <location>
        <begin position="465"/>
        <end position="488"/>
    </location>
</feature>
<feature type="compositionally biased region" description="Polar residues" evidence="1">
    <location>
        <begin position="677"/>
        <end position="708"/>
    </location>
</feature>
<feature type="chain" id="PRO_5034570440" evidence="2">
    <location>
        <begin position="23"/>
        <end position="708"/>
    </location>
</feature>
<feature type="compositionally biased region" description="Pro residues" evidence="1">
    <location>
        <begin position="49"/>
        <end position="70"/>
    </location>
</feature>
<protein>
    <submittedName>
        <fullName evidence="3">Uncharacterized protein</fullName>
    </submittedName>
</protein>
<comment type="caution">
    <text evidence="3">The sequence shown here is derived from an EMBL/GenBank/DDBJ whole genome shotgun (WGS) entry which is preliminary data.</text>
</comment>
<evidence type="ECO:0000313" key="4">
    <source>
        <dbReference type="Proteomes" id="UP000623467"/>
    </source>
</evidence>
<feature type="compositionally biased region" description="Pro residues" evidence="1">
    <location>
        <begin position="26"/>
        <end position="38"/>
    </location>
</feature>
<gene>
    <name evidence="3" type="ORF">MSAN_01964000</name>
</gene>
<evidence type="ECO:0000256" key="1">
    <source>
        <dbReference type="SAM" id="MobiDB-lite"/>
    </source>
</evidence>
<keyword evidence="4" id="KW-1185">Reference proteome</keyword>
<name>A0A8H7CQJ3_9AGAR</name>
<keyword evidence="2" id="KW-0732">Signal</keyword>
<dbReference type="AlphaFoldDB" id="A0A8H7CQJ3"/>
<feature type="region of interest" description="Disordered" evidence="1">
    <location>
        <begin position="670"/>
        <end position="708"/>
    </location>
</feature>
<proteinExistence type="predicted"/>
<dbReference type="EMBL" id="JACAZH010000022">
    <property type="protein sequence ID" value="KAF7343828.1"/>
    <property type="molecule type" value="Genomic_DNA"/>
</dbReference>
<organism evidence="3 4">
    <name type="scientific">Mycena sanguinolenta</name>
    <dbReference type="NCBI Taxonomy" id="230812"/>
    <lineage>
        <taxon>Eukaryota</taxon>
        <taxon>Fungi</taxon>
        <taxon>Dikarya</taxon>
        <taxon>Basidiomycota</taxon>
        <taxon>Agaricomycotina</taxon>
        <taxon>Agaricomycetes</taxon>
        <taxon>Agaricomycetidae</taxon>
        <taxon>Agaricales</taxon>
        <taxon>Marasmiineae</taxon>
        <taxon>Mycenaceae</taxon>
        <taxon>Mycena</taxon>
    </lineage>
</organism>
<accession>A0A8H7CQJ3</accession>
<feature type="region of interest" description="Disordered" evidence="1">
    <location>
        <begin position="23"/>
        <end position="90"/>
    </location>
</feature>
<reference evidence="3" key="1">
    <citation type="submission" date="2020-05" db="EMBL/GenBank/DDBJ databases">
        <title>Mycena genomes resolve the evolution of fungal bioluminescence.</title>
        <authorList>
            <person name="Tsai I.J."/>
        </authorList>
    </citation>
    <scope>NUCLEOTIDE SEQUENCE</scope>
    <source>
        <strain evidence="3">160909Yilan</strain>
    </source>
</reference>
<evidence type="ECO:0000256" key="2">
    <source>
        <dbReference type="SAM" id="SignalP"/>
    </source>
</evidence>
<feature type="signal peptide" evidence="2">
    <location>
        <begin position="1"/>
        <end position="22"/>
    </location>
</feature>
<dbReference type="Proteomes" id="UP000623467">
    <property type="component" value="Unassembled WGS sequence"/>
</dbReference>